<dbReference type="Proteomes" id="UP000295468">
    <property type="component" value="Unassembled WGS sequence"/>
</dbReference>
<accession>A0A4R6TQ08</accession>
<gene>
    <name evidence="4" type="ORF">CLV82_0006</name>
</gene>
<proteinExistence type="predicted"/>
<feature type="signal peptide" evidence="3">
    <location>
        <begin position="1"/>
        <end position="20"/>
    </location>
</feature>
<dbReference type="AlphaFoldDB" id="A0A4R6TQ08"/>
<dbReference type="InterPro" id="IPR008993">
    <property type="entry name" value="TIMP-like_OB-fold"/>
</dbReference>
<dbReference type="GO" id="GO:0005576">
    <property type="term" value="C:extracellular region"/>
    <property type="evidence" value="ECO:0007669"/>
    <property type="project" value="UniProtKB-SubCell"/>
</dbReference>
<dbReference type="GO" id="GO:0008191">
    <property type="term" value="F:metalloendopeptidase inhibitor activity"/>
    <property type="evidence" value="ECO:0007669"/>
    <property type="project" value="InterPro"/>
</dbReference>
<keyword evidence="2" id="KW-0964">Secreted</keyword>
<evidence type="ECO:0000256" key="2">
    <source>
        <dbReference type="ARBA" id="ARBA00022525"/>
    </source>
</evidence>
<evidence type="ECO:0000256" key="1">
    <source>
        <dbReference type="ARBA" id="ARBA00004613"/>
    </source>
</evidence>
<reference evidence="4 5" key="1">
    <citation type="submission" date="2019-03" db="EMBL/GenBank/DDBJ databases">
        <title>Genomic Encyclopedia of Archaeal and Bacterial Type Strains, Phase II (KMG-II): from individual species to whole genera.</title>
        <authorList>
            <person name="Goeker M."/>
        </authorList>
    </citation>
    <scope>NUCLEOTIDE SEQUENCE [LARGE SCALE GENOMIC DNA]</scope>
    <source>
        <strain evidence="4 5">DSM 18435</strain>
    </source>
</reference>
<dbReference type="Pfam" id="PF00965">
    <property type="entry name" value="TIMP"/>
    <property type="match status" value="1"/>
</dbReference>
<comment type="caution">
    <text evidence="4">The sequence shown here is derived from an EMBL/GenBank/DDBJ whole genome shotgun (WGS) entry which is preliminary data.</text>
</comment>
<organism evidence="4 5">
    <name type="scientific">Zeaxanthinibacter enoshimensis</name>
    <dbReference type="NCBI Taxonomy" id="392009"/>
    <lineage>
        <taxon>Bacteria</taxon>
        <taxon>Pseudomonadati</taxon>
        <taxon>Bacteroidota</taxon>
        <taxon>Flavobacteriia</taxon>
        <taxon>Flavobacteriales</taxon>
        <taxon>Flavobacteriaceae</taxon>
        <taxon>Zeaxanthinibacter</taxon>
    </lineage>
</organism>
<keyword evidence="3" id="KW-0732">Signal</keyword>
<dbReference type="InterPro" id="IPR001820">
    <property type="entry name" value="TIMP"/>
</dbReference>
<comment type="subcellular location">
    <subcellularLocation>
        <location evidence="1">Secreted</location>
    </subcellularLocation>
</comment>
<evidence type="ECO:0000313" key="5">
    <source>
        <dbReference type="Proteomes" id="UP000295468"/>
    </source>
</evidence>
<dbReference type="RefSeq" id="WP_133642266.1">
    <property type="nucleotide sequence ID" value="NZ_SNYI01000001.1"/>
</dbReference>
<feature type="chain" id="PRO_5020317603" evidence="3">
    <location>
        <begin position="21"/>
        <end position="159"/>
    </location>
</feature>
<dbReference type="SUPFAM" id="SSF50242">
    <property type="entry name" value="TIMP-like"/>
    <property type="match status" value="1"/>
</dbReference>
<keyword evidence="5" id="KW-1185">Reference proteome</keyword>
<evidence type="ECO:0000256" key="3">
    <source>
        <dbReference type="SAM" id="SignalP"/>
    </source>
</evidence>
<dbReference type="EMBL" id="SNYI01000001">
    <property type="protein sequence ID" value="TDQ32183.1"/>
    <property type="molecule type" value="Genomic_DNA"/>
</dbReference>
<evidence type="ECO:0000313" key="4">
    <source>
        <dbReference type="EMBL" id="TDQ32183.1"/>
    </source>
</evidence>
<name>A0A4R6TQ08_9FLAO</name>
<sequence>MKFKVTIILFLLFTSSQAFACICTPNHQNKKEAFEAEWNRVNYIMEIKITKLLKGRINSQSNRRYIVKDSLIAELPYMGQVILEAQVLKVYKGQVQSETVKIFTTESGGAMCSYYYTLGETYLFYGFLNDDGQFETTSCNRTKPFSKSAYDLMLINGKN</sequence>
<protein>
    <submittedName>
        <fullName evidence="4">Tissue inhibitor of metalloproteinase</fullName>
    </submittedName>
</protein>
<dbReference type="Gene3D" id="2.40.50.120">
    <property type="match status" value="1"/>
</dbReference>
<dbReference type="OrthoDB" id="1236556at2"/>